<dbReference type="InterPro" id="IPR041692">
    <property type="entry name" value="HHH_9"/>
</dbReference>
<dbReference type="CDD" id="cd05685">
    <property type="entry name" value="S1_Tex"/>
    <property type="match status" value="1"/>
</dbReference>
<dbReference type="Gene3D" id="1.10.3500.10">
    <property type="entry name" value="Tex N-terminal region-like"/>
    <property type="match status" value="1"/>
</dbReference>
<dbReference type="Pfam" id="PF22706">
    <property type="entry name" value="Tex_central_region"/>
    <property type="match status" value="1"/>
</dbReference>
<feature type="domain" description="S1 motif" evidence="1">
    <location>
        <begin position="654"/>
        <end position="723"/>
    </location>
</feature>
<accession>A0A430AXB7</accession>
<gene>
    <name evidence="2" type="ORF">CBF29_06110</name>
</gene>
<reference evidence="2 3" key="1">
    <citation type="submission" date="2017-05" db="EMBL/GenBank/DDBJ databases">
        <title>Vagococcus spp. assemblies.</title>
        <authorList>
            <person name="Gulvik C.A."/>
        </authorList>
    </citation>
    <scope>NUCLEOTIDE SEQUENCE [LARGE SCALE GENOMIC DNA]</scope>
    <source>
        <strain evidence="2 3">CCUG 51432</strain>
    </source>
</reference>
<dbReference type="Gene3D" id="1.10.10.650">
    <property type="entry name" value="RuvA domain 2-like"/>
    <property type="match status" value="1"/>
</dbReference>
<dbReference type="OrthoDB" id="9804714at2"/>
<dbReference type="InterPro" id="IPR044146">
    <property type="entry name" value="S1_Tex"/>
</dbReference>
<dbReference type="InterPro" id="IPR012337">
    <property type="entry name" value="RNaseH-like_sf"/>
</dbReference>
<dbReference type="GO" id="GO:0006139">
    <property type="term" value="P:nucleobase-containing compound metabolic process"/>
    <property type="evidence" value="ECO:0007669"/>
    <property type="project" value="InterPro"/>
</dbReference>
<dbReference type="InterPro" id="IPR055179">
    <property type="entry name" value="Tex-like_central_region"/>
</dbReference>
<dbReference type="FunFam" id="1.10.10.650:FF:000001">
    <property type="entry name" value="S1 RNA-binding domain 1"/>
    <property type="match status" value="1"/>
</dbReference>
<dbReference type="SUPFAM" id="SSF158832">
    <property type="entry name" value="Tex N-terminal region-like"/>
    <property type="match status" value="1"/>
</dbReference>
<proteinExistence type="predicted"/>
<dbReference type="Pfam" id="PF17674">
    <property type="entry name" value="HHH_9"/>
    <property type="match status" value="1"/>
</dbReference>
<dbReference type="GO" id="GO:0005737">
    <property type="term" value="C:cytoplasm"/>
    <property type="evidence" value="ECO:0007669"/>
    <property type="project" value="UniProtKB-ARBA"/>
</dbReference>
<organism evidence="2 3">
    <name type="scientific">Vagococcus elongatus</name>
    <dbReference type="NCBI Taxonomy" id="180344"/>
    <lineage>
        <taxon>Bacteria</taxon>
        <taxon>Bacillati</taxon>
        <taxon>Bacillota</taxon>
        <taxon>Bacilli</taxon>
        <taxon>Lactobacillales</taxon>
        <taxon>Enterococcaceae</taxon>
        <taxon>Vagococcus</taxon>
    </lineage>
</organism>
<dbReference type="Gene3D" id="3.30.420.140">
    <property type="entry name" value="YqgF/RNase H-like domain"/>
    <property type="match status" value="1"/>
</dbReference>
<dbReference type="AlphaFoldDB" id="A0A430AXB7"/>
<dbReference type="GO" id="GO:0003735">
    <property type="term" value="F:structural constituent of ribosome"/>
    <property type="evidence" value="ECO:0007669"/>
    <property type="project" value="TreeGrafter"/>
</dbReference>
<dbReference type="Gene3D" id="2.40.50.140">
    <property type="entry name" value="Nucleic acid-binding proteins"/>
    <property type="match status" value="1"/>
</dbReference>
<dbReference type="PANTHER" id="PTHR10724:SF10">
    <property type="entry name" value="S1 RNA-BINDING DOMAIN-CONTAINING PROTEIN 1"/>
    <property type="match status" value="1"/>
</dbReference>
<dbReference type="SUPFAM" id="SSF47781">
    <property type="entry name" value="RuvA domain 2-like"/>
    <property type="match status" value="2"/>
</dbReference>
<dbReference type="Proteomes" id="UP000287605">
    <property type="component" value="Unassembled WGS sequence"/>
</dbReference>
<dbReference type="InterPro" id="IPR012340">
    <property type="entry name" value="NA-bd_OB-fold"/>
</dbReference>
<dbReference type="FunFam" id="2.40.50.140:FF:000051">
    <property type="entry name" value="RNA-binding transcriptional accessory protein"/>
    <property type="match status" value="1"/>
</dbReference>
<dbReference type="FunFam" id="3.30.420.140:FF:000001">
    <property type="entry name" value="RNA-binding transcriptional accessory protein"/>
    <property type="match status" value="1"/>
</dbReference>
<dbReference type="InterPro" id="IPR050437">
    <property type="entry name" value="Ribos_protein_bS1-like"/>
</dbReference>
<dbReference type="RefSeq" id="WP_126808496.1">
    <property type="nucleotide sequence ID" value="NZ_NGKA01000007.1"/>
</dbReference>
<dbReference type="Pfam" id="PF00575">
    <property type="entry name" value="S1"/>
    <property type="match status" value="1"/>
</dbReference>
<dbReference type="Pfam" id="PF09371">
    <property type="entry name" value="Tex_N"/>
    <property type="match status" value="1"/>
</dbReference>
<comment type="caution">
    <text evidence="2">The sequence shown here is derived from an EMBL/GenBank/DDBJ whole genome shotgun (WGS) entry which is preliminary data.</text>
</comment>
<dbReference type="Pfam" id="PF16921">
    <property type="entry name" value="Tex_YqgF"/>
    <property type="match status" value="1"/>
</dbReference>
<dbReference type="EMBL" id="NGKA01000007">
    <property type="protein sequence ID" value="RSU12698.1"/>
    <property type="molecule type" value="Genomic_DNA"/>
</dbReference>
<dbReference type="SMART" id="SM00316">
    <property type="entry name" value="S1"/>
    <property type="match status" value="1"/>
</dbReference>
<dbReference type="GO" id="GO:0006412">
    <property type="term" value="P:translation"/>
    <property type="evidence" value="ECO:0007669"/>
    <property type="project" value="TreeGrafter"/>
</dbReference>
<dbReference type="SMART" id="SM00732">
    <property type="entry name" value="YqgFc"/>
    <property type="match status" value="1"/>
</dbReference>
<dbReference type="SUPFAM" id="SSF53098">
    <property type="entry name" value="Ribonuclease H-like"/>
    <property type="match status" value="1"/>
</dbReference>
<dbReference type="InterPro" id="IPR010994">
    <property type="entry name" value="RuvA_2-like"/>
</dbReference>
<dbReference type="InterPro" id="IPR003029">
    <property type="entry name" value="S1_domain"/>
</dbReference>
<dbReference type="InterPro" id="IPR018974">
    <property type="entry name" value="Tex-like_N"/>
</dbReference>
<evidence type="ECO:0000259" key="1">
    <source>
        <dbReference type="PROSITE" id="PS50126"/>
    </source>
</evidence>
<evidence type="ECO:0000313" key="2">
    <source>
        <dbReference type="EMBL" id="RSU12698.1"/>
    </source>
</evidence>
<dbReference type="Gene3D" id="1.10.150.310">
    <property type="entry name" value="Tex RuvX-like domain-like"/>
    <property type="match status" value="1"/>
</dbReference>
<dbReference type="InterPro" id="IPR006641">
    <property type="entry name" value="YqgF/RNaseH-like_dom"/>
</dbReference>
<dbReference type="InterPro" id="IPR023323">
    <property type="entry name" value="Tex-like_dom_sf"/>
</dbReference>
<evidence type="ECO:0000313" key="3">
    <source>
        <dbReference type="Proteomes" id="UP000287605"/>
    </source>
</evidence>
<dbReference type="PANTHER" id="PTHR10724">
    <property type="entry name" value="30S RIBOSOMAL PROTEIN S1"/>
    <property type="match status" value="1"/>
</dbReference>
<dbReference type="Pfam" id="PF12836">
    <property type="entry name" value="HHH_3"/>
    <property type="match status" value="1"/>
</dbReference>
<dbReference type="GO" id="GO:0003729">
    <property type="term" value="F:mRNA binding"/>
    <property type="evidence" value="ECO:0007669"/>
    <property type="project" value="UniProtKB-ARBA"/>
</dbReference>
<dbReference type="PROSITE" id="PS50126">
    <property type="entry name" value="S1"/>
    <property type="match status" value="1"/>
</dbReference>
<dbReference type="InterPro" id="IPR032639">
    <property type="entry name" value="Tex_YqgF"/>
</dbReference>
<dbReference type="InterPro" id="IPR023319">
    <property type="entry name" value="Tex-like_HTH_dom_sf"/>
</dbReference>
<protein>
    <submittedName>
        <fullName evidence="2">RNA-binding transcriptional accessory protein</fullName>
    </submittedName>
</protein>
<dbReference type="FunFam" id="1.10.150.310:FF:000001">
    <property type="entry name" value="RNA-binding transcriptional accessory protein"/>
    <property type="match status" value="1"/>
</dbReference>
<dbReference type="InterPro" id="IPR037027">
    <property type="entry name" value="YqgF/RNaseH-like_dom_sf"/>
</dbReference>
<sequence length="728" mass="82122">MSEEKKEQVITLLINELKDYRPSQIKKVLELLGEGNTVPFIARYRKEMTGSLDEVAIRQIEERHLYLTNLIKRRDEIIRLIEEQGKLTPELKKDILQTATMQGLEDIYRPYKQKRRTKATIAKEKGLEPLAQWLFSLPETGEAADEAEQYINEELEVSTAEEALDGAHEIMAEIIGDEPKYRQWIRRFTYQNGEIVSTEKNAEEDEKKIFEMYYDFQEKISTVVSHRILAMNRGEKEGILKVELVVPEEKVMDYFDKQLIGKRSESVTASYVRQAYQDSYKRFIKPAIEREIRNELTEKADEQAIAIFGENLRNLLLQPPLKNKVVMGFDPAYRTGCKLAIVDGTGKVLAIDVIYPHKPANQGKRAAAAERFKELVTTYQVETVAIGNGTASRESELFVAENLREINRPVYYLIVNEAGASVYSASDAARQEFPDLQVEERSAVSIARRLQDPLAELVKIDPKAVGVGQYQHDVAQKRLAEQLDFVVETAVNQVGVNVNTASPQLLQHVSGLNKTTAQNIFAYREENGAFTARNQFKKVPRLGPKAYEQAVGFMRITGGKNIFDNTGIHPESYETAQKVLDEAGLTLADLGTDEGKIQLEKLSLPLLAEKLSVGLATLEDIVAALKQPGRDMREEMPAPLLRKDVLSMEDLKIGMKLEGIVRNVVDFGAFIDIGVKHDGLVHISKMSHRFVKHPTDIVAVGDVVTVWIEEVDLKKQRIALSLVSPEEG</sequence>
<name>A0A430AXB7_9ENTE</name>
<keyword evidence="3" id="KW-1185">Reference proteome</keyword>
<dbReference type="SUPFAM" id="SSF50249">
    <property type="entry name" value="Nucleic acid-binding proteins"/>
    <property type="match status" value="1"/>
</dbReference>